<comment type="function">
    <text evidence="2">This protein plays a role in synthesis of starch. It catalyzes the synthesis of the activated glycosyl donor, ADP-glucose from Glc-1-P and ATP.</text>
</comment>
<dbReference type="GO" id="GO:0005978">
    <property type="term" value="P:glycogen biosynthetic process"/>
    <property type="evidence" value="ECO:0007669"/>
    <property type="project" value="InterPro"/>
</dbReference>
<evidence type="ECO:0000256" key="6">
    <source>
        <dbReference type="ARBA" id="ARBA00012460"/>
    </source>
</evidence>
<evidence type="ECO:0000313" key="17">
    <source>
        <dbReference type="EMBL" id="KAB5512967.1"/>
    </source>
</evidence>
<dbReference type="GO" id="GO:0008878">
    <property type="term" value="F:glucose-1-phosphate adenylyltransferase activity"/>
    <property type="evidence" value="ECO:0007669"/>
    <property type="project" value="UniProtKB-EC"/>
</dbReference>
<keyword evidence="11" id="KW-0067">ATP-binding</keyword>
<feature type="domain" description="Nucleotidyl transferase" evidence="16">
    <location>
        <begin position="75"/>
        <end position="125"/>
    </location>
</feature>
<dbReference type="InterPro" id="IPR005836">
    <property type="entry name" value="ADP_Glu_pyroP_CS"/>
</dbReference>
<evidence type="ECO:0000256" key="12">
    <source>
        <dbReference type="ARBA" id="ARBA00022922"/>
    </source>
</evidence>
<evidence type="ECO:0000256" key="3">
    <source>
        <dbReference type="ARBA" id="ARBA00004727"/>
    </source>
</evidence>
<keyword evidence="10" id="KW-0547">Nucleotide-binding</keyword>
<evidence type="ECO:0000256" key="9">
    <source>
        <dbReference type="ARBA" id="ARBA00022695"/>
    </source>
</evidence>
<comment type="subunit">
    <text evidence="5">Heterotetramer.</text>
</comment>
<keyword evidence="12" id="KW-0750">Starch biosynthesis</keyword>
<sequence length="235" mass="26647">MDSFCGALKASAGANAVNANKGSIRTEGTHFWGERIKKNPKSRDLSARLRKNLRSCVKKAKPGVACSVLTSDVNKEIVDAKNKNVEHVLILSGDHLYRMNYMEFVQKHIDTNADVTVSCVPMDDRSLLVFSHLICLKFLYLNLALGNILFLLQQVDTTLLGLSKQEAKQFPYIASMGVYVFRTDVLLKLLRWSYPSCNDFRSEIIPSAVKDHNVQVSLLFKHRFIRMSFFLFLVK</sequence>
<dbReference type="Gene3D" id="3.90.550.10">
    <property type="entry name" value="Spore Coat Polysaccharide Biosynthesis Protein SpsA, Chain A"/>
    <property type="match status" value="2"/>
</dbReference>
<comment type="caution">
    <text evidence="17">The sequence shown here is derived from an EMBL/GenBank/DDBJ whole genome shotgun (WGS) entry which is preliminary data.</text>
</comment>
<evidence type="ECO:0000256" key="4">
    <source>
        <dbReference type="ARBA" id="ARBA00010443"/>
    </source>
</evidence>
<dbReference type="EMBL" id="VDCV01000019">
    <property type="protein sequence ID" value="KAB5512967.1"/>
    <property type="molecule type" value="Genomic_DNA"/>
</dbReference>
<gene>
    <name evidence="17" type="ORF">DKX38_029995</name>
</gene>
<accession>A0A5N5JCP8</accession>
<evidence type="ECO:0000256" key="2">
    <source>
        <dbReference type="ARBA" id="ARBA00002231"/>
    </source>
</evidence>
<comment type="catalytic activity">
    <reaction evidence="1">
        <text>alpha-D-glucose 1-phosphate + ATP + H(+) = ADP-alpha-D-glucose + diphosphate</text>
        <dbReference type="Rhea" id="RHEA:12120"/>
        <dbReference type="ChEBI" id="CHEBI:15378"/>
        <dbReference type="ChEBI" id="CHEBI:30616"/>
        <dbReference type="ChEBI" id="CHEBI:33019"/>
        <dbReference type="ChEBI" id="CHEBI:57498"/>
        <dbReference type="ChEBI" id="CHEBI:58601"/>
        <dbReference type="EC" id="2.7.7.27"/>
    </reaction>
</comment>
<evidence type="ECO:0000256" key="14">
    <source>
        <dbReference type="ARBA" id="ARBA00030817"/>
    </source>
</evidence>
<feature type="domain" description="Nucleotidyl transferase" evidence="16">
    <location>
        <begin position="170"/>
        <end position="222"/>
    </location>
</feature>
<comment type="similarity">
    <text evidence="4">Belongs to the bacterial/plant glucose-1-phosphate adenylyltransferase family.</text>
</comment>
<keyword evidence="18" id="KW-1185">Reference proteome</keyword>
<dbReference type="PROSITE" id="PS00810">
    <property type="entry name" value="ADP_GLC_PYROPHOSPH_3"/>
    <property type="match status" value="1"/>
</dbReference>
<evidence type="ECO:0000256" key="10">
    <source>
        <dbReference type="ARBA" id="ARBA00022741"/>
    </source>
</evidence>
<name>A0A5N5JCP8_9ROSI</name>
<comment type="pathway">
    <text evidence="3">Glycan biosynthesis; starch biosynthesis.</text>
</comment>
<evidence type="ECO:0000256" key="5">
    <source>
        <dbReference type="ARBA" id="ARBA00011680"/>
    </source>
</evidence>
<dbReference type="InterPro" id="IPR005835">
    <property type="entry name" value="NTP_transferase_dom"/>
</dbReference>
<evidence type="ECO:0000256" key="7">
    <source>
        <dbReference type="ARBA" id="ARBA00022533"/>
    </source>
</evidence>
<dbReference type="GO" id="GO:0005524">
    <property type="term" value="F:ATP binding"/>
    <property type="evidence" value="ECO:0007669"/>
    <property type="project" value="UniProtKB-KW"/>
</dbReference>
<dbReference type="PANTHER" id="PTHR43523:SF12">
    <property type="entry name" value="GLUCOSE-1-PHOSPHATE ADENYLYLTRANSFERASE LARGE SUBUNIT 1, CHLOROPLASTIC-RELATED"/>
    <property type="match status" value="1"/>
</dbReference>
<evidence type="ECO:0000313" key="18">
    <source>
        <dbReference type="Proteomes" id="UP000326939"/>
    </source>
</evidence>
<dbReference type="PANTHER" id="PTHR43523">
    <property type="entry name" value="GLUCOSE-1-PHOSPHATE ADENYLYLTRANSFERASE-RELATED"/>
    <property type="match status" value="1"/>
</dbReference>
<dbReference type="AlphaFoldDB" id="A0A5N5JCP8"/>
<evidence type="ECO:0000256" key="8">
    <source>
        <dbReference type="ARBA" id="ARBA00022679"/>
    </source>
</evidence>
<proteinExistence type="inferred from homology"/>
<protein>
    <recommendedName>
        <fullName evidence="6">glucose-1-phosphate adenylyltransferase</fullName>
        <ecNumber evidence="6">2.7.7.27</ecNumber>
    </recommendedName>
    <alternativeName>
        <fullName evidence="15">ADP-glucose pyrophosphorylase</fullName>
    </alternativeName>
    <alternativeName>
        <fullName evidence="14">ADP-glucose synthase</fullName>
    </alternativeName>
    <alternativeName>
        <fullName evidence="13">Alpha-D-glucose-1-phosphate adenyl transferase</fullName>
    </alternativeName>
</protein>
<evidence type="ECO:0000256" key="15">
    <source>
        <dbReference type="ARBA" id="ARBA00032494"/>
    </source>
</evidence>
<dbReference type="GO" id="GO:0019252">
    <property type="term" value="P:starch biosynthetic process"/>
    <property type="evidence" value="ECO:0007669"/>
    <property type="project" value="UniProtKB-KW"/>
</dbReference>
<dbReference type="Pfam" id="PF00483">
    <property type="entry name" value="NTP_transferase"/>
    <property type="match status" value="2"/>
</dbReference>
<keyword evidence="8" id="KW-0808">Transferase</keyword>
<evidence type="ECO:0000256" key="13">
    <source>
        <dbReference type="ARBA" id="ARBA00030645"/>
    </source>
</evidence>
<evidence type="ECO:0000259" key="16">
    <source>
        <dbReference type="Pfam" id="PF00483"/>
    </source>
</evidence>
<keyword evidence="7" id="KW-0021">Allosteric enzyme</keyword>
<reference evidence="18" key="1">
    <citation type="journal article" date="2019" name="Gigascience">
        <title>De novo genome assembly of the endangered Acer yangbiense, a plant species with extremely small populations endemic to Yunnan Province, China.</title>
        <authorList>
            <person name="Yang J."/>
            <person name="Wariss H.M."/>
            <person name="Tao L."/>
            <person name="Zhang R."/>
            <person name="Yun Q."/>
            <person name="Hollingsworth P."/>
            <person name="Dao Z."/>
            <person name="Luo G."/>
            <person name="Guo H."/>
            <person name="Ma Y."/>
            <person name="Sun W."/>
        </authorList>
    </citation>
    <scope>NUCLEOTIDE SEQUENCE [LARGE SCALE GENOMIC DNA]</scope>
    <source>
        <strain evidence="18">cv. br00</strain>
    </source>
</reference>
<dbReference type="InterPro" id="IPR011831">
    <property type="entry name" value="ADP-Glc_PPase"/>
</dbReference>
<evidence type="ECO:0000256" key="11">
    <source>
        <dbReference type="ARBA" id="ARBA00022840"/>
    </source>
</evidence>
<organism evidence="17 18">
    <name type="scientific">Salix brachista</name>
    <dbReference type="NCBI Taxonomy" id="2182728"/>
    <lineage>
        <taxon>Eukaryota</taxon>
        <taxon>Viridiplantae</taxon>
        <taxon>Streptophyta</taxon>
        <taxon>Embryophyta</taxon>
        <taxon>Tracheophyta</taxon>
        <taxon>Spermatophyta</taxon>
        <taxon>Magnoliopsida</taxon>
        <taxon>eudicotyledons</taxon>
        <taxon>Gunneridae</taxon>
        <taxon>Pentapetalae</taxon>
        <taxon>rosids</taxon>
        <taxon>fabids</taxon>
        <taxon>Malpighiales</taxon>
        <taxon>Salicaceae</taxon>
        <taxon>Saliceae</taxon>
        <taxon>Salix</taxon>
    </lineage>
</organism>
<dbReference type="Proteomes" id="UP000326939">
    <property type="component" value="Chromosome 19"/>
</dbReference>
<keyword evidence="9" id="KW-0548">Nucleotidyltransferase</keyword>
<dbReference type="InterPro" id="IPR029044">
    <property type="entry name" value="Nucleotide-diphossugar_trans"/>
</dbReference>
<dbReference type="EC" id="2.7.7.27" evidence="6"/>
<dbReference type="SUPFAM" id="SSF53448">
    <property type="entry name" value="Nucleotide-diphospho-sugar transferases"/>
    <property type="match status" value="1"/>
</dbReference>
<evidence type="ECO:0000256" key="1">
    <source>
        <dbReference type="ARBA" id="ARBA00000956"/>
    </source>
</evidence>